<dbReference type="EMBL" id="JAUFRC010000001">
    <property type="protein sequence ID" value="MDN3713233.1"/>
    <property type="molecule type" value="Genomic_DNA"/>
</dbReference>
<evidence type="ECO:0000256" key="2">
    <source>
        <dbReference type="ARBA" id="ARBA00023002"/>
    </source>
</evidence>
<dbReference type="InterPro" id="IPR002347">
    <property type="entry name" value="SDR_fam"/>
</dbReference>
<reference evidence="4" key="1">
    <citation type="journal article" date="2019" name="Int. J. Syst. Evol. Microbiol.">
        <title>The Global Catalogue of Microorganisms (GCM) 10K type strain sequencing project: providing services to taxonomists for standard genome sequencing and annotation.</title>
        <authorList>
            <consortium name="The Broad Institute Genomics Platform"/>
            <consortium name="The Broad Institute Genome Sequencing Center for Infectious Disease"/>
            <person name="Wu L."/>
            <person name="Ma J."/>
        </authorList>
    </citation>
    <scope>NUCLEOTIDE SEQUENCE [LARGE SCALE GENOMIC DNA]</scope>
    <source>
        <strain evidence="4">CECT 8482</strain>
    </source>
</reference>
<dbReference type="Gene3D" id="3.40.50.720">
    <property type="entry name" value="NAD(P)-binding Rossmann-like Domain"/>
    <property type="match status" value="1"/>
</dbReference>
<dbReference type="InterPro" id="IPR036291">
    <property type="entry name" value="NAD(P)-bd_dom_sf"/>
</dbReference>
<dbReference type="Pfam" id="PF13561">
    <property type="entry name" value="adh_short_C2"/>
    <property type="match status" value="1"/>
</dbReference>
<protein>
    <submittedName>
        <fullName evidence="3">SDR family oxidoreductase</fullName>
    </submittedName>
</protein>
<dbReference type="SUPFAM" id="SSF51735">
    <property type="entry name" value="NAD(P)-binding Rossmann-fold domains"/>
    <property type="match status" value="1"/>
</dbReference>
<accession>A0ABT8D8X9</accession>
<keyword evidence="2" id="KW-0560">Oxidoreductase</keyword>
<comment type="similarity">
    <text evidence="1">Belongs to the short-chain dehydrogenases/reductases (SDR) family.</text>
</comment>
<proteinExistence type="inferred from homology"/>
<dbReference type="Proteomes" id="UP001243846">
    <property type="component" value="Unassembled WGS sequence"/>
</dbReference>
<dbReference type="PRINTS" id="PR00080">
    <property type="entry name" value="SDRFAMILY"/>
</dbReference>
<comment type="caution">
    <text evidence="3">The sequence shown here is derived from an EMBL/GenBank/DDBJ whole genome shotgun (WGS) entry which is preliminary data.</text>
</comment>
<dbReference type="PANTHER" id="PTHR43639">
    <property type="entry name" value="OXIDOREDUCTASE, SHORT-CHAIN DEHYDROGENASE/REDUCTASE FAMILY (AFU_ORTHOLOGUE AFUA_5G02870)"/>
    <property type="match status" value="1"/>
</dbReference>
<dbReference type="PANTHER" id="PTHR43639:SF1">
    <property type="entry name" value="SHORT-CHAIN DEHYDROGENASE_REDUCTASE FAMILY PROTEIN"/>
    <property type="match status" value="1"/>
</dbReference>
<evidence type="ECO:0000256" key="1">
    <source>
        <dbReference type="ARBA" id="ARBA00006484"/>
    </source>
</evidence>
<gene>
    <name evidence="3" type="ORF">QWZ10_18560</name>
</gene>
<sequence length="294" mass="31511">MTALVTGAGKRLGKAIALYLAGRGHDVAIHFNGARDEAEATAAEARALGVRAKIFQADLIDLDQCEALMPAVNAALGQVSVLVNNASVFEYDNIHSATRRNWDRHMGSNLRAPFILTQAFAAQAPEAAFEEGEPLAQGLIINMVDQRVLKPTPEFMTYSLAKAGLWALTKTAAQALAPAIRVNAIGPGPTVQGTRQSAEHFARQRAATILERGADASDIVAAVGYLLDARAVTGQLICVDGGQHLGWKTPISLAWNRCALPRTLYPCGKLYTGAEALTQHSLFFIWIQQTGRGR</sequence>
<keyword evidence="4" id="KW-1185">Reference proteome</keyword>
<dbReference type="NCBIfam" id="NF006597">
    <property type="entry name" value="PRK09134.1"/>
    <property type="match status" value="1"/>
</dbReference>
<organism evidence="3 4">
    <name type="scientific">Paracoccus cavernae</name>
    <dbReference type="NCBI Taxonomy" id="1571207"/>
    <lineage>
        <taxon>Bacteria</taxon>
        <taxon>Pseudomonadati</taxon>
        <taxon>Pseudomonadota</taxon>
        <taxon>Alphaproteobacteria</taxon>
        <taxon>Rhodobacterales</taxon>
        <taxon>Paracoccaceae</taxon>
        <taxon>Paracoccus</taxon>
    </lineage>
</organism>
<evidence type="ECO:0000313" key="3">
    <source>
        <dbReference type="EMBL" id="MDN3713233.1"/>
    </source>
</evidence>
<dbReference type="PRINTS" id="PR00081">
    <property type="entry name" value="GDHRDH"/>
</dbReference>
<dbReference type="RefSeq" id="WP_377786413.1">
    <property type="nucleotide sequence ID" value="NZ_JBHUOC010000001.1"/>
</dbReference>
<name>A0ABT8D8X9_9RHOB</name>
<evidence type="ECO:0000313" key="4">
    <source>
        <dbReference type="Proteomes" id="UP001243846"/>
    </source>
</evidence>